<sequence>MLSCSHYRNVSKQKARYPWMRSKLNFVKESVEILERDFKKLKQSWIPIVKRMKGVDVVNADVSQTRIQSTMNPSRVFGESVEESVTSDKSRGIGLLFTSTPFESYISTGSVTKPTGVTAFISSTTTAINSFTPFVSSPTSTHTNPTNVTGIRGFSTVQLDMSYASSSESPIIHSERVVNSDLHPTKGNGDACVFNIVPNMLNIVEIFGVPFNTFVDIKNLMDGIEMGKHENVCVASNVGNMAMDTSNDDTMHVDDPLIVQSVIIQDKPRSYVGVAGGSKMKPSKSKANFRSLSSKNLCEGANFSIPRKVVETISTRFANTLYGYFPGKLISFPVVEYYRVLLWVFLIDDLGFTIETVFIEYKWKLPRRDLYKIFGHVQDHCPKKASVPPTIVTSSVVTPIVITFTIVQTNDRFQTVGKKKKRGNTSKSSSMLNNQPPKVNVPSNKEGNINMSNSYAALDDESDEDVENMYDESANLFHHTETGESSSTFTIASG</sequence>
<accession>A0A6L2JU40</accession>
<evidence type="ECO:0000256" key="1">
    <source>
        <dbReference type="SAM" id="MobiDB-lite"/>
    </source>
</evidence>
<feature type="compositionally biased region" description="Polar residues" evidence="1">
    <location>
        <begin position="425"/>
        <end position="450"/>
    </location>
</feature>
<name>A0A6L2JU40_TANCI</name>
<evidence type="ECO:0000313" key="2">
    <source>
        <dbReference type="EMBL" id="GEU40259.1"/>
    </source>
</evidence>
<comment type="caution">
    <text evidence="2">The sequence shown here is derived from an EMBL/GenBank/DDBJ whole genome shotgun (WGS) entry which is preliminary data.</text>
</comment>
<organism evidence="2">
    <name type="scientific">Tanacetum cinerariifolium</name>
    <name type="common">Dalmatian daisy</name>
    <name type="synonym">Chrysanthemum cinerariifolium</name>
    <dbReference type="NCBI Taxonomy" id="118510"/>
    <lineage>
        <taxon>Eukaryota</taxon>
        <taxon>Viridiplantae</taxon>
        <taxon>Streptophyta</taxon>
        <taxon>Embryophyta</taxon>
        <taxon>Tracheophyta</taxon>
        <taxon>Spermatophyta</taxon>
        <taxon>Magnoliopsida</taxon>
        <taxon>eudicotyledons</taxon>
        <taxon>Gunneridae</taxon>
        <taxon>Pentapetalae</taxon>
        <taxon>asterids</taxon>
        <taxon>campanulids</taxon>
        <taxon>Asterales</taxon>
        <taxon>Asteraceae</taxon>
        <taxon>Asteroideae</taxon>
        <taxon>Anthemideae</taxon>
        <taxon>Anthemidinae</taxon>
        <taxon>Tanacetum</taxon>
    </lineage>
</organism>
<dbReference type="AlphaFoldDB" id="A0A6L2JU40"/>
<feature type="region of interest" description="Disordered" evidence="1">
    <location>
        <begin position="415"/>
        <end position="450"/>
    </location>
</feature>
<dbReference type="EMBL" id="BKCJ010001279">
    <property type="protein sequence ID" value="GEU40259.1"/>
    <property type="molecule type" value="Genomic_DNA"/>
</dbReference>
<reference evidence="2" key="1">
    <citation type="journal article" date="2019" name="Sci. Rep.">
        <title>Draft genome of Tanacetum cinerariifolium, the natural source of mosquito coil.</title>
        <authorList>
            <person name="Yamashiro T."/>
            <person name="Shiraishi A."/>
            <person name="Satake H."/>
            <person name="Nakayama K."/>
        </authorList>
    </citation>
    <scope>NUCLEOTIDE SEQUENCE</scope>
</reference>
<protein>
    <submittedName>
        <fullName evidence="2">Uncharacterized protein</fullName>
    </submittedName>
</protein>
<proteinExistence type="predicted"/>
<gene>
    <name evidence="2" type="ORF">Tci_012237</name>
</gene>